<dbReference type="Pfam" id="PF00990">
    <property type="entry name" value="GGDEF"/>
    <property type="match status" value="1"/>
</dbReference>
<comment type="catalytic activity">
    <reaction evidence="2">
        <text>2 GTP = 3',3'-c-di-GMP + 2 diphosphate</text>
        <dbReference type="Rhea" id="RHEA:24898"/>
        <dbReference type="ChEBI" id="CHEBI:33019"/>
        <dbReference type="ChEBI" id="CHEBI:37565"/>
        <dbReference type="ChEBI" id="CHEBI:58805"/>
        <dbReference type="EC" id="2.7.7.65"/>
    </reaction>
</comment>
<dbReference type="Gene3D" id="3.30.70.270">
    <property type="match status" value="1"/>
</dbReference>
<feature type="transmembrane region" description="Helical" evidence="3">
    <location>
        <begin position="12"/>
        <end position="31"/>
    </location>
</feature>
<evidence type="ECO:0000313" key="5">
    <source>
        <dbReference type="EMBL" id="NBI54742.1"/>
    </source>
</evidence>
<evidence type="ECO:0000256" key="2">
    <source>
        <dbReference type="ARBA" id="ARBA00034247"/>
    </source>
</evidence>
<keyword evidence="6" id="KW-1185">Reference proteome</keyword>
<keyword evidence="3" id="KW-0472">Membrane</keyword>
<protein>
    <recommendedName>
        <fullName evidence="1">diguanylate cyclase</fullName>
        <ecNumber evidence="1">2.7.7.65</ecNumber>
    </recommendedName>
</protein>
<dbReference type="NCBIfam" id="TIGR00254">
    <property type="entry name" value="GGDEF"/>
    <property type="match status" value="1"/>
</dbReference>
<name>A0ABW9YLK8_9GAMM</name>
<dbReference type="PANTHER" id="PTHR45138:SF9">
    <property type="entry name" value="DIGUANYLATE CYCLASE DGCM-RELATED"/>
    <property type="match status" value="1"/>
</dbReference>
<evidence type="ECO:0000256" key="1">
    <source>
        <dbReference type="ARBA" id="ARBA00012528"/>
    </source>
</evidence>
<keyword evidence="3" id="KW-1133">Transmembrane helix</keyword>
<dbReference type="PANTHER" id="PTHR45138">
    <property type="entry name" value="REGULATORY COMPONENTS OF SENSORY TRANSDUCTION SYSTEM"/>
    <property type="match status" value="1"/>
</dbReference>
<evidence type="ECO:0000259" key="4">
    <source>
        <dbReference type="PROSITE" id="PS50887"/>
    </source>
</evidence>
<dbReference type="EC" id="2.7.7.65" evidence="1"/>
<dbReference type="Proteomes" id="UP000738517">
    <property type="component" value="Unassembled WGS sequence"/>
</dbReference>
<dbReference type="RefSeq" id="WP_160655144.1">
    <property type="nucleotide sequence ID" value="NZ_RSEJ01000023.1"/>
</dbReference>
<reference evidence="5 6" key="1">
    <citation type="journal article" date="2017" name="Int. J. Syst. Evol. Microbiol.">
        <title>Photobacterium alginatilyticum sp. nov., a marine bacterium isolated from bottom seawater.</title>
        <authorList>
            <person name="Wang X."/>
            <person name="Wang Y."/>
            <person name="Yang X."/>
            <person name="Sun H."/>
            <person name="Li B."/>
            <person name="Zhang X.H."/>
        </authorList>
    </citation>
    <scope>NUCLEOTIDE SEQUENCE [LARGE SCALE GENOMIC DNA]</scope>
    <source>
        <strain evidence="5 6">P03D4</strain>
    </source>
</reference>
<keyword evidence="3" id="KW-0812">Transmembrane</keyword>
<gene>
    <name evidence="5" type="ORF">EIZ48_19690</name>
</gene>
<dbReference type="CDD" id="cd01949">
    <property type="entry name" value="GGDEF"/>
    <property type="match status" value="1"/>
</dbReference>
<dbReference type="InterPro" id="IPR000160">
    <property type="entry name" value="GGDEF_dom"/>
</dbReference>
<accession>A0ABW9YLK8</accession>
<feature type="domain" description="GGDEF" evidence="4">
    <location>
        <begin position="305"/>
        <end position="432"/>
    </location>
</feature>
<dbReference type="InterPro" id="IPR050469">
    <property type="entry name" value="Diguanylate_Cyclase"/>
</dbReference>
<dbReference type="SMART" id="SM00267">
    <property type="entry name" value="GGDEF"/>
    <property type="match status" value="1"/>
</dbReference>
<organism evidence="5 6">
    <name type="scientific">Photobacterium alginatilyticum</name>
    <dbReference type="NCBI Taxonomy" id="1775171"/>
    <lineage>
        <taxon>Bacteria</taxon>
        <taxon>Pseudomonadati</taxon>
        <taxon>Pseudomonadota</taxon>
        <taxon>Gammaproteobacteria</taxon>
        <taxon>Vibrionales</taxon>
        <taxon>Vibrionaceae</taxon>
        <taxon>Photobacterium</taxon>
    </lineage>
</organism>
<comment type="caution">
    <text evidence="5">The sequence shown here is derived from an EMBL/GenBank/DDBJ whole genome shotgun (WGS) entry which is preliminary data.</text>
</comment>
<dbReference type="InterPro" id="IPR043128">
    <property type="entry name" value="Rev_trsase/Diguanyl_cyclase"/>
</dbReference>
<proteinExistence type="predicted"/>
<dbReference type="EMBL" id="RSEJ01000023">
    <property type="protein sequence ID" value="NBI54742.1"/>
    <property type="molecule type" value="Genomic_DNA"/>
</dbReference>
<evidence type="ECO:0000256" key="3">
    <source>
        <dbReference type="SAM" id="Phobius"/>
    </source>
</evidence>
<dbReference type="InterPro" id="IPR029787">
    <property type="entry name" value="Nucleotide_cyclase"/>
</dbReference>
<dbReference type="PROSITE" id="PS50887">
    <property type="entry name" value="GGDEF"/>
    <property type="match status" value="1"/>
</dbReference>
<evidence type="ECO:0000313" key="6">
    <source>
        <dbReference type="Proteomes" id="UP000738517"/>
    </source>
</evidence>
<sequence length="432" mass="49315">MTELTQRLRSTAYLLIIITTSSYLLYQCGVFDREFVISPRNATFQNIDDTTQGGNTQSWIDYDGKSLSLSCQIADVAKWPFCEVAINLSSGVKGIDLSQYHSIGLDIDYNSPLSDERIRVYLRNFDPAYSSKGDPVSSKFNAIEFAPGVGNGIQVIPMQAFQVLSWWIADYEVPIEYSGPQFNNVTIIEIATGSNVKPTTYSLKLKKLVFYGEWFSESMLLRFNIFLWLLSAIGFLVWERWKLHCGLKEIEKKTVQLVNANKNLHQENLFFEELAYKDALTGTNNRNAVDRWLQEVLEHARMNHQPFSIIYLDIDHFKLINDTFGHHKGDEILREFAQLLNNRIRRTDVLVRWGGEEFIIFCSGTDRAGVTEFSEELRQIIENNDWNDGLAITCSIGVAQLSGHENFDSLLQRADNALYKAKKLGRNQVATA</sequence>
<dbReference type="SUPFAM" id="SSF55073">
    <property type="entry name" value="Nucleotide cyclase"/>
    <property type="match status" value="1"/>
</dbReference>